<dbReference type="InterPro" id="IPR018490">
    <property type="entry name" value="cNMP-bd_dom_sf"/>
</dbReference>
<gene>
    <name evidence="2" type="ORF">ACFQ1O_12510</name>
</gene>
<protein>
    <submittedName>
        <fullName evidence="2">Crp/Fnr family transcriptional regulator</fullName>
    </submittedName>
</protein>
<dbReference type="InterPro" id="IPR000595">
    <property type="entry name" value="cNMP-bd_dom"/>
</dbReference>
<keyword evidence="3" id="KW-1185">Reference proteome</keyword>
<evidence type="ECO:0000313" key="2">
    <source>
        <dbReference type="EMBL" id="MFD0964829.1"/>
    </source>
</evidence>
<comment type="caution">
    <text evidence="2">The sequence shown here is derived from an EMBL/GenBank/DDBJ whole genome shotgun (WGS) entry which is preliminary data.</text>
</comment>
<proteinExistence type="predicted"/>
<evidence type="ECO:0000313" key="3">
    <source>
        <dbReference type="Proteomes" id="UP001596997"/>
    </source>
</evidence>
<dbReference type="CDD" id="cd00038">
    <property type="entry name" value="CAP_ED"/>
    <property type="match status" value="1"/>
</dbReference>
<dbReference type="Pfam" id="PF00027">
    <property type="entry name" value="cNMP_binding"/>
    <property type="match status" value="1"/>
</dbReference>
<name>A0ABW3I4Q6_9FLAO</name>
<dbReference type="SUPFAM" id="SSF51206">
    <property type="entry name" value="cAMP-binding domain-like"/>
    <property type="match status" value="1"/>
</dbReference>
<feature type="domain" description="Cyclic nucleotide-binding" evidence="1">
    <location>
        <begin position="30"/>
        <end position="117"/>
    </location>
</feature>
<reference evidence="3" key="1">
    <citation type="journal article" date="2019" name="Int. J. Syst. Evol. Microbiol.">
        <title>The Global Catalogue of Microorganisms (GCM) 10K type strain sequencing project: providing services to taxonomists for standard genome sequencing and annotation.</title>
        <authorList>
            <consortium name="The Broad Institute Genomics Platform"/>
            <consortium name="The Broad Institute Genome Sequencing Center for Infectious Disease"/>
            <person name="Wu L."/>
            <person name="Ma J."/>
        </authorList>
    </citation>
    <scope>NUCLEOTIDE SEQUENCE [LARGE SCALE GENOMIC DNA]</scope>
    <source>
        <strain evidence="3">CCUG 62114</strain>
    </source>
</reference>
<sequence length="190" mass="22956">MNQNLTDYIKRYVTFSEKENEIFQSYLKLRKLKKKEFLLKAGQFCKSRYFITKGCVRLFYIDNKGNEQIIHFGIDNWWITDYESLITNKSSTLNIQTIEYTELLELPQEKFDDLCEKLPKTERLFRKVMERTYIPIQKRIEYIYSLKGEEQFRLFISENPEFAQRVPQYMIASYLGMSPEFVSKIRAKIK</sequence>
<dbReference type="Proteomes" id="UP001596997">
    <property type="component" value="Unassembled WGS sequence"/>
</dbReference>
<dbReference type="RefSeq" id="WP_377716375.1">
    <property type="nucleotide sequence ID" value="NZ_JBHTJM010000010.1"/>
</dbReference>
<organism evidence="2 3">
    <name type="scientific">Pseudofulvibacter geojedonensis</name>
    <dbReference type="NCBI Taxonomy" id="1123758"/>
    <lineage>
        <taxon>Bacteria</taxon>
        <taxon>Pseudomonadati</taxon>
        <taxon>Bacteroidota</taxon>
        <taxon>Flavobacteriia</taxon>
        <taxon>Flavobacteriales</taxon>
        <taxon>Flavobacteriaceae</taxon>
        <taxon>Pseudofulvibacter</taxon>
    </lineage>
</organism>
<dbReference type="Gene3D" id="2.60.120.10">
    <property type="entry name" value="Jelly Rolls"/>
    <property type="match status" value="1"/>
</dbReference>
<dbReference type="InterPro" id="IPR014710">
    <property type="entry name" value="RmlC-like_jellyroll"/>
</dbReference>
<evidence type="ECO:0000259" key="1">
    <source>
        <dbReference type="Pfam" id="PF00027"/>
    </source>
</evidence>
<accession>A0ABW3I4Q6</accession>
<dbReference type="EMBL" id="JBHTJM010000010">
    <property type="protein sequence ID" value="MFD0964829.1"/>
    <property type="molecule type" value="Genomic_DNA"/>
</dbReference>